<sequence length="2527" mass="278887">MKGKVGKGRHGGFAERSLLTCHMRSVKLSKRVEQFSKDVSDVLSESQFVLNSEVVKLRVARAPQAMGLALQLTRSCTKGNRYKRSLSWSQFLQAAFGKIHRNAPLALHLGVAKSTVRHMQIMVSAAYMNHQANFLAKLAQWSLADSPLLVIKHFKWDETQLQCSMNADKSGRVRSSWQVLVCRMRLVVVWPSGTNLVLRVVMPPVTLLATGAEHQYYALMHHPAYKCINSLVGLLRRSALVNIDIAETDGASSNLRLLAHLSQKAKLSVFGPPGSRHPVLFAHCRCMNHAVQLNNAALLGLIGSNLLNKIYGMCVFIRNLGYWLRMRQAARAWLDRQLVFRQQVTASDVSSHIQPNPALHELVSYLRFWKKLDRDCRSPEDERRETAQDDGASAFDRAAAAFLEMFNGPVLGPPCHICSSLDVSVGQRHCSHRDEAARKCAEAMVDLFLTSMPAVPAPSKWSKLFGPLDFVLSGSIVHDWLQEIFAEAFGEMSFQEFDTTPADVDPRLVESLAFHAVNGRRLQSAREFLRDRHAEWGISLACVAMEANRMLTWHWLSCLGKSLTPGERPALYSMLDPRESILISLMQHYSSLVCTTDGLGRLCLLWMPLGYDSFDRFCRSEPGLVREIRRVLLFACAWQYRRHYEYISSDMFAIACVADPDACPRMVGSFLEGWKRKRVCCMPGGLPRALKLRQVTCEELQSSSWKATLHWYASCIQWSIADVEVKHASNRQNTDCGFSTVASKFSNSEALLNSRQTTKAAKVATGALSLAGGRDVVIQDKRVKKAKGKSPFEIFRAHWICQQQLTSSTFNPCVRSSWDEVRKAWQLLSAEQQQNFKALSDASKQAALQARRQVSALPDRPPRESALVVAAAQEVSHLPHAGAGAVVPSFLGVLPLESALTARNACELESKIKAVTNGSDGRKKLCYHGFPVSEGALEAIACCQRRQGISSAAAVAKFDCEMERLARPPDGDEFPKKVQYESCCGHLCIALHCNLIKAFVQIVKGHGQPLDAVRADIVCSFEVFDTSKRKLVREFAFVTAVSARSGVHKPEQVFVFADEVGRENLAVEGERDRFTGLLLDLRTLPYVQSHQEYLPASSTTARVGRLHMLSSDAFAHHLLSAFDEVGLTSFEVVINKLSFHDRTPRRVCISGCSPGFTRVLVRADGTDGEYGDGDDGDGKSDAPENAPADPLGQDFDYLSLLDQEVAEDILDDPELHAILGSGEIDALRKLPDRHRTSISIGIFVFIFYGTQIIKQEGDGGIIEAVYGGGEGSTAYCVVDRVQGGSRYTLGEIKLLVKSDTGEDQNMVARRSGKAHVHSSCRTCRRSFDSTKNPMVKNPAADDLLKRRCVGAAQCRPCYSFMERDTRFQGMSHSQRLTYLDDDSNFEQYMEDLTKWEAGRRDGNIRLKAKSKDGGDRAEALQSSSITTKQVMGYFWPLSLLKEHDKPLPKRCQHITHQGRKIKGITLKEFAVGCIEVSSESSKTARRVHVMAHDDSDESGDADETFGAMQKSLQMSATTAESGEIQLKQAKVDSDDELAAILFGETVIGGGNSKSSKGDDEHVSPAKKKPRKRHTTTNPGDTGESATANTPATSALPLSLSSLPALTAFNKESRRKGHDSRTSRELEKTEAIILQCKQLKLAFEDPEQVLELSLQKVKSLDDRVDSRLSDELTAMCQEAIRATGPLGRATMAWEGLKEAKEFLNYAGEFVEALHDAEAAPTTLSTRAMALAKESKVTLPPNVSVLVCRKRAEELVMKKQWDDICKFLDPTFKADYPDGIASLMPETDTTLTADLLEFQAGCLQGCVSNLFMRPIPGKTEEEKNQQLQDGIEDIVSFLNAVKQSPVSDALTAAGKASLVDELAKLLLLAEAASKVKGPSYDMELFPATTCDQLDTTKNSFLKIKTSTWYPSLAMFPVGMEVCLRIGNVVQQVRADAVLAADMEAAAQYANTLKPWKVESVLKDSQEVSIPAVSKLADMVGKWLLVQEKGSQSLQAMPAVHERMELVKSKVAELHSVLQEVMVLKYKNTFEKMETDITKLVKGGTQEEMTSLTSSIATSFAQMSSFQPLNKELDGIVQTVAKYATSLHAAFPQMTDVITKKNINEEMLANQSLADVFAIFFDVRANEVMLRTLPYFKSCFSLLQEGTTRSICGWLAQTSATFDAFVEQLLQAEVNADASLSANVVGDTTSLSEAAAAETQDCKQTLNFGFVFHAYVKHIGKEFVDIPIAVHDGQEARSRRVHAVFPCTAGALLTVAKMVAFFKHCMTATCKLLPFNDILSKFATTADKKNFIWENNRSSKLQCIRSVLPKFHKAVLDFETMQSASAEIVGEMTGIDEYYKQLQNIVKTHLAEVIGSFGQEVADVQLSLASLYQDVASKHSLDMFKQEVLDKKIVEALCLDPSMRQIALSSSKTERFFVDLIGFLQDVQGLPTPSWVSESSKALLSGVVADAKKLLAQDSGVSCSETGAMITMAELRALQSNMTLAQALCRDLQPGETRVGLVSRCLGAFQKKSIKCEPSLVKKATAITGK</sequence>
<feature type="compositionally biased region" description="Basic residues" evidence="1">
    <location>
        <begin position="1564"/>
        <end position="1574"/>
    </location>
</feature>
<name>A0A812ZUY4_9DINO</name>
<dbReference type="OrthoDB" id="10320202at2759"/>
<protein>
    <submittedName>
        <fullName evidence="2">Uncharacterized protein</fullName>
    </submittedName>
</protein>
<organism evidence="2 3">
    <name type="scientific">Symbiodinium necroappetens</name>
    <dbReference type="NCBI Taxonomy" id="1628268"/>
    <lineage>
        <taxon>Eukaryota</taxon>
        <taxon>Sar</taxon>
        <taxon>Alveolata</taxon>
        <taxon>Dinophyceae</taxon>
        <taxon>Suessiales</taxon>
        <taxon>Symbiodiniaceae</taxon>
        <taxon>Symbiodinium</taxon>
    </lineage>
</organism>
<reference evidence="2" key="1">
    <citation type="submission" date="2021-02" db="EMBL/GenBank/DDBJ databases">
        <authorList>
            <person name="Dougan E. K."/>
            <person name="Rhodes N."/>
            <person name="Thang M."/>
            <person name="Chan C."/>
        </authorList>
    </citation>
    <scope>NUCLEOTIDE SEQUENCE</scope>
</reference>
<evidence type="ECO:0000313" key="3">
    <source>
        <dbReference type="Proteomes" id="UP000601435"/>
    </source>
</evidence>
<feature type="compositionally biased region" description="Polar residues" evidence="1">
    <location>
        <begin position="1575"/>
        <end position="1588"/>
    </location>
</feature>
<evidence type="ECO:0000313" key="2">
    <source>
        <dbReference type="EMBL" id="CAE7838142.1"/>
    </source>
</evidence>
<comment type="caution">
    <text evidence="2">The sequence shown here is derived from an EMBL/GenBank/DDBJ whole genome shotgun (WGS) entry which is preliminary data.</text>
</comment>
<accession>A0A812ZUY4</accession>
<dbReference type="Proteomes" id="UP000601435">
    <property type="component" value="Unassembled WGS sequence"/>
</dbReference>
<proteinExistence type="predicted"/>
<feature type="region of interest" description="Disordered" evidence="1">
    <location>
        <begin position="1548"/>
        <end position="1596"/>
    </location>
</feature>
<keyword evidence="3" id="KW-1185">Reference proteome</keyword>
<gene>
    <name evidence="2" type="ORF">SNEC2469_LOCUS25292</name>
</gene>
<dbReference type="EMBL" id="CAJNJA010049686">
    <property type="protein sequence ID" value="CAE7838142.1"/>
    <property type="molecule type" value="Genomic_DNA"/>
</dbReference>
<feature type="region of interest" description="Disordered" evidence="1">
    <location>
        <begin position="1167"/>
        <end position="1188"/>
    </location>
</feature>
<evidence type="ECO:0000256" key="1">
    <source>
        <dbReference type="SAM" id="MobiDB-lite"/>
    </source>
</evidence>